<proteinExistence type="predicted"/>
<organism evidence="1 2">
    <name type="scientific">Runella salmonicolor</name>
    <dbReference type="NCBI Taxonomy" id="2950278"/>
    <lineage>
        <taxon>Bacteria</taxon>
        <taxon>Pseudomonadati</taxon>
        <taxon>Bacteroidota</taxon>
        <taxon>Cytophagia</taxon>
        <taxon>Cytophagales</taxon>
        <taxon>Spirosomataceae</taxon>
        <taxon>Runella</taxon>
    </lineage>
</organism>
<evidence type="ECO:0000313" key="1">
    <source>
        <dbReference type="EMBL" id="MCP1383500.1"/>
    </source>
</evidence>
<name>A0ABT1FP01_9BACT</name>
<dbReference type="EMBL" id="JAMZEL010000005">
    <property type="protein sequence ID" value="MCP1383500.1"/>
    <property type="molecule type" value="Genomic_DNA"/>
</dbReference>
<reference evidence="1 2" key="1">
    <citation type="submission" date="2022-06" db="EMBL/GenBank/DDBJ databases">
        <title>Runella sp. S5 genome sequencing.</title>
        <authorList>
            <person name="Park S."/>
        </authorList>
    </citation>
    <scope>NUCLEOTIDE SEQUENCE [LARGE SCALE GENOMIC DNA]</scope>
    <source>
        <strain evidence="1 2">S5</strain>
    </source>
</reference>
<comment type="caution">
    <text evidence="1">The sequence shown here is derived from an EMBL/GenBank/DDBJ whole genome shotgun (WGS) entry which is preliminary data.</text>
</comment>
<evidence type="ECO:0008006" key="3">
    <source>
        <dbReference type="Google" id="ProtNLM"/>
    </source>
</evidence>
<keyword evidence="2" id="KW-1185">Reference proteome</keyword>
<gene>
    <name evidence="1" type="ORF">NCI00_13735</name>
</gene>
<evidence type="ECO:0000313" key="2">
    <source>
        <dbReference type="Proteomes" id="UP001204772"/>
    </source>
</evidence>
<accession>A0ABT1FP01</accession>
<dbReference type="Proteomes" id="UP001204772">
    <property type="component" value="Unassembled WGS sequence"/>
</dbReference>
<sequence length="83" mass="9060">MKSKFKGLNFESVEVLTQEEKKKVSGGYGTTKPVVHKWYCPGQSAGPVDGGYAPTTQGYDACMQACNILNYSQSANGRQCQYV</sequence>
<protein>
    <recommendedName>
        <fullName evidence="3">Natural product</fullName>
    </recommendedName>
</protein>
<dbReference type="RefSeq" id="WP_253528475.1">
    <property type="nucleotide sequence ID" value="NZ_JAMZEL010000005.1"/>
</dbReference>